<dbReference type="OrthoDB" id="9812206at2"/>
<feature type="binding site" evidence="13">
    <location>
        <begin position="581"/>
        <end position="583"/>
    </location>
    <ligand>
        <name>2-[(2R,5Z)-2-carboxy-4-methylthiazol-5(2H)-ylidene]ethyl phosphate</name>
        <dbReference type="ChEBI" id="CHEBI:62899"/>
    </ligand>
</feature>
<feature type="domain" description="Pyridoxamine kinase/Phosphomethylpyrimidine kinase" evidence="15">
    <location>
        <begin position="204"/>
        <end position="431"/>
    </location>
</feature>
<feature type="domain" description="Thiamine phosphate synthase/TenI" evidence="14">
    <location>
        <begin position="456"/>
        <end position="638"/>
    </location>
</feature>
<comment type="caution">
    <text evidence="16">The sequence shown here is derived from an EMBL/GenBank/DDBJ whole genome shotgun (WGS) entry which is preliminary data.</text>
</comment>
<evidence type="ECO:0000313" key="16">
    <source>
        <dbReference type="EMBL" id="KGN83402.1"/>
    </source>
</evidence>
<dbReference type="NCBIfam" id="TIGR00693">
    <property type="entry name" value="thiE"/>
    <property type="match status" value="1"/>
</dbReference>
<keyword evidence="7 13" id="KW-0460">Magnesium</keyword>
<dbReference type="CDD" id="cd00564">
    <property type="entry name" value="TMP_TenI"/>
    <property type="match status" value="2"/>
</dbReference>
<keyword evidence="5" id="KW-0418">Kinase</keyword>
<comment type="catalytic activity">
    <reaction evidence="10 13">
        <text>4-methyl-5-(2-phosphooxyethyl)-thiazole + 4-amino-2-methyl-5-(diphosphooxymethyl)pyrimidine + H(+) = thiamine phosphate + diphosphate</text>
        <dbReference type="Rhea" id="RHEA:22328"/>
        <dbReference type="ChEBI" id="CHEBI:15378"/>
        <dbReference type="ChEBI" id="CHEBI:33019"/>
        <dbReference type="ChEBI" id="CHEBI:37575"/>
        <dbReference type="ChEBI" id="CHEBI:57841"/>
        <dbReference type="ChEBI" id="CHEBI:58296"/>
        <dbReference type="EC" id="2.5.1.3"/>
    </reaction>
</comment>
<evidence type="ECO:0000313" key="17">
    <source>
        <dbReference type="Proteomes" id="UP000030130"/>
    </source>
</evidence>
<evidence type="ECO:0000256" key="13">
    <source>
        <dbReference type="HAMAP-Rule" id="MF_00097"/>
    </source>
</evidence>
<keyword evidence="9" id="KW-0511">Multifunctional enzyme</keyword>
<dbReference type="Gene3D" id="3.40.1190.20">
    <property type="match status" value="1"/>
</dbReference>
<comment type="catalytic activity">
    <reaction evidence="12 13">
        <text>2-[(2R,5Z)-2-carboxy-4-methylthiazol-5(2H)-ylidene]ethyl phosphate + 4-amino-2-methyl-5-(diphosphooxymethyl)pyrimidine + 2 H(+) = thiamine phosphate + CO2 + diphosphate</text>
        <dbReference type="Rhea" id="RHEA:47844"/>
        <dbReference type="ChEBI" id="CHEBI:15378"/>
        <dbReference type="ChEBI" id="CHEBI:16526"/>
        <dbReference type="ChEBI" id="CHEBI:33019"/>
        <dbReference type="ChEBI" id="CHEBI:37575"/>
        <dbReference type="ChEBI" id="CHEBI:57841"/>
        <dbReference type="ChEBI" id="CHEBI:62899"/>
        <dbReference type="EC" id="2.5.1.3"/>
    </reaction>
</comment>
<feature type="binding site" evidence="13">
    <location>
        <begin position="484"/>
        <end position="488"/>
    </location>
    <ligand>
        <name>4-amino-2-methyl-5-(diphosphooxymethyl)pyrimidine</name>
        <dbReference type="ChEBI" id="CHEBI:57841"/>
    </ligand>
</feature>
<dbReference type="CDD" id="cd01169">
    <property type="entry name" value="HMPP_kinase"/>
    <property type="match status" value="1"/>
</dbReference>
<dbReference type="GO" id="GO:0004789">
    <property type="term" value="F:thiamine-phosphate diphosphorylase activity"/>
    <property type="evidence" value="ECO:0007669"/>
    <property type="project" value="UniProtKB-UniRule"/>
</dbReference>
<evidence type="ECO:0000256" key="3">
    <source>
        <dbReference type="ARBA" id="ARBA00022723"/>
    </source>
</evidence>
<dbReference type="PANTHER" id="PTHR20857:SF15">
    <property type="entry name" value="THIAMINE-PHOSPHATE SYNTHASE"/>
    <property type="match status" value="1"/>
</dbReference>
<dbReference type="InterPro" id="IPR013749">
    <property type="entry name" value="PM/HMP-P_kinase-1"/>
</dbReference>
<protein>
    <recommendedName>
        <fullName evidence="13">Thiamine-phosphate synthase</fullName>
        <shortName evidence="13">TP synthase</shortName>
        <shortName evidence="13">TPS</shortName>
        <ecNumber evidence="13">2.5.1.3</ecNumber>
    </recommendedName>
    <alternativeName>
        <fullName evidence="13">Thiamine-phosphate pyrophosphorylase</fullName>
        <shortName evidence="13">TMP pyrophosphorylase</shortName>
        <shortName evidence="13">TMP-PPase</shortName>
    </alternativeName>
</protein>
<sequence>MKPWLITPERLTSEQIGLLDRLFDRGLERLHLRLPGAGEEEYSQVIEAVAAGYRRRIVVHDHPRLIGRYGLCGLHLPERIWKGMTDRPQLPDGCTVSASCHTIEDIESFPFRLDYCFLSPVFDSLCKVGYAGQFSPDSLGDRLRRIHLPVVALGGITPDRLPQLRRAGFASVAALGYVWLAEGRELMRWQELCTPAVICVGGVDPSAGAGITADVQTAENMGVRAYTVATAITFQGSDSYRGERWVDSADIIRQIESLSVEMEPAVAKIGLIRDSDTLSLVVDCLKKVFPSIQIIWDPVLRASADSSAEQADRFSLEDITALSRIDFITPNLPEARHLLGCEPDDEALLHFHRSSGVGLVLKGGHAEESVITDRIVYDGRCEALRLLRSGTEKHGTGCAHSTAFAAALALGQEPFTAAGMAQLYVSRLRESASGMLAMHKDLPADPVVRLMSEIDLQFITHRQPDLSELEEAEAVCRMGVRWVQLRMKEASDEEMLRTAHAVKAVCRRYGALFVVNDRISIARQVDADGVHLGKEDMAIAEARRILGSNKIIGRTCNTMEDVRRAYAEGADYVGIGPYRYTETKQRLAPVLGLKGYRAIAACMQAEGIRLPAFAIGGIEDADIPLIRDCGIGGIAVSGSLIRKIKKN</sequence>
<feature type="binding site" evidence="13">
    <location>
        <position position="555"/>
    </location>
    <ligand>
        <name>4-amino-2-methyl-5-(diphosphooxymethyl)pyrimidine</name>
        <dbReference type="ChEBI" id="CHEBI:57841"/>
    </ligand>
</feature>
<dbReference type="SUPFAM" id="SSF51391">
    <property type="entry name" value="Thiamin phosphate synthase"/>
    <property type="match status" value="2"/>
</dbReference>
<feature type="binding site" evidence="13">
    <location>
        <position position="517"/>
    </location>
    <ligand>
        <name>Mg(2+)</name>
        <dbReference type="ChEBI" id="CHEBI:18420"/>
    </ligand>
</feature>
<dbReference type="InterPro" id="IPR036206">
    <property type="entry name" value="ThiamineP_synth_sf"/>
</dbReference>
<keyword evidence="6" id="KW-0067">ATP-binding</keyword>
<feature type="binding site" evidence="13">
    <location>
        <position position="536"/>
    </location>
    <ligand>
        <name>Mg(2+)</name>
        <dbReference type="ChEBI" id="CHEBI:18420"/>
    </ligand>
</feature>
<dbReference type="GO" id="GO:0009228">
    <property type="term" value="P:thiamine biosynthetic process"/>
    <property type="evidence" value="ECO:0007669"/>
    <property type="project" value="UniProtKB-KW"/>
</dbReference>
<dbReference type="eggNOG" id="COG0352">
    <property type="taxonomic scope" value="Bacteria"/>
</dbReference>
<feature type="binding site" evidence="13">
    <location>
        <position position="617"/>
    </location>
    <ligand>
        <name>2-[(2R,5Z)-2-carboxy-4-methylthiazol-5(2H)-ylidene]ethyl phosphate</name>
        <dbReference type="ChEBI" id="CHEBI:62899"/>
    </ligand>
</feature>
<dbReference type="HAMAP" id="MF_00097">
    <property type="entry name" value="TMP_synthase"/>
    <property type="match status" value="1"/>
</dbReference>
<dbReference type="InterPro" id="IPR004399">
    <property type="entry name" value="HMP/HMP-P_kinase_dom"/>
</dbReference>
<comment type="similarity">
    <text evidence="13">Belongs to the thiamine-phosphate synthase family.</text>
</comment>
<keyword evidence="8 13" id="KW-0784">Thiamine biosynthesis</keyword>
<comment type="function">
    <text evidence="13">Condenses 4-methyl-5-(beta-hydroxyethyl)thiazole monophosphate (THZ-P) and 2-methyl-4-amino-5-hydroxymethyl pyrimidine pyrophosphate (HMP-PP) to form thiamine monophosphate (TMP).</text>
</comment>
<keyword evidence="3 13" id="KW-0479">Metal-binding</keyword>
<keyword evidence="2 13" id="KW-0808">Transferase</keyword>
<evidence type="ECO:0000256" key="10">
    <source>
        <dbReference type="ARBA" id="ARBA00047334"/>
    </source>
</evidence>
<dbReference type="GO" id="GO:0000287">
    <property type="term" value="F:magnesium ion binding"/>
    <property type="evidence" value="ECO:0007669"/>
    <property type="project" value="UniProtKB-UniRule"/>
</dbReference>
<dbReference type="Pfam" id="PF02581">
    <property type="entry name" value="TMP-TENI"/>
    <property type="match status" value="2"/>
</dbReference>
<dbReference type="InterPro" id="IPR013785">
    <property type="entry name" value="Aldolase_TIM"/>
</dbReference>
<comment type="pathway">
    <text evidence="1 13">Cofactor biosynthesis; thiamine diphosphate biosynthesis; thiamine phosphate from 4-amino-2-methyl-5-diphosphomethylpyrimidine and 4-methyl-5-(2-phosphoethyl)-thiazole: step 1/1.</text>
</comment>
<feature type="domain" description="Thiamine phosphate synthase/TenI" evidence="14">
    <location>
        <begin position="5"/>
        <end position="174"/>
    </location>
</feature>
<dbReference type="RefSeq" id="WP_039422581.1">
    <property type="nucleotide sequence ID" value="NZ_JRAI01000089.1"/>
</dbReference>
<name>A0A0A2F083_9PORP</name>
<dbReference type="PANTHER" id="PTHR20857">
    <property type="entry name" value="THIAMINE-PHOSPHATE PYROPHOSPHORYLASE"/>
    <property type="match status" value="1"/>
</dbReference>
<dbReference type="AlphaFoldDB" id="A0A0A2F083"/>
<dbReference type="Gene3D" id="3.20.20.70">
    <property type="entry name" value="Aldolase class I"/>
    <property type="match status" value="2"/>
</dbReference>
<dbReference type="InterPro" id="IPR034291">
    <property type="entry name" value="TMP_synthase"/>
</dbReference>
<gene>
    <name evidence="13" type="primary">thiE</name>
    <name evidence="16" type="ORF">HR08_11215</name>
</gene>
<evidence type="ECO:0000256" key="9">
    <source>
        <dbReference type="ARBA" id="ARBA00023268"/>
    </source>
</evidence>
<dbReference type="Proteomes" id="UP000030130">
    <property type="component" value="Unassembled WGS sequence"/>
</dbReference>
<evidence type="ECO:0000256" key="11">
    <source>
        <dbReference type="ARBA" id="ARBA00047851"/>
    </source>
</evidence>
<comment type="caution">
    <text evidence="13">Lacks conserved residue(s) required for the propagation of feature annotation.</text>
</comment>
<evidence type="ECO:0000256" key="7">
    <source>
        <dbReference type="ARBA" id="ARBA00022842"/>
    </source>
</evidence>
<comment type="cofactor">
    <cofactor evidence="13">
        <name>Mg(2+)</name>
        <dbReference type="ChEBI" id="CHEBI:18420"/>
    </cofactor>
    <text evidence="13">Binds 1 Mg(2+) ion per subunit.</text>
</comment>
<dbReference type="GO" id="GO:0005524">
    <property type="term" value="F:ATP binding"/>
    <property type="evidence" value="ECO:0007669"/>
    <property type="project" value="UniProtKB-KW"/>
</dbReference>
<evidence type="ECO:0000256" key="4">
    <source>
        <dbReference type="ARBA" id="ARBA00022741"/>
    </source>
</evidence>
<evidence type="ECO:0000259" key="14">
    <source>
        <dbReference type="Pfam" id="PF02581"/>
    </source>
</evidence>
<dbReference type="SUPFAM" id="SSF53613">
    <property type="entry name" value="Ribokinase-like"/>
    <property type="match status" value="1"/>
</dbReference>
<feature type="binding site" evidence="13">
    <location>
        <position position="516"/>
    </location>
    <ligand>
        <name>4-amino-2-methyl-5-(diphosphooxymethyl)pyrimidine</name>
        <dbReference type="ChEBI" id="CHEBI:57841"/>
    </ligand>
</feature>
<dbReference type="GO" id="GO:0008972">
    <property type="term" value="F:phosphomethylpyrimidine kinase activity"/>
    <property type="evidence" value="ECO:0007669"/>
    <property type="project" value="InterPro"/>
</dbReference>
<dbReference type="STRING" id="111105.HR09_00195"/>
<dbReference type="GO" id="GO:0005737">
    <property type="term" value="C:cytoplasm"/>
    <property type="evidence" value="ECO:0007669"/>
    <property type="project" value="TreeGrafter"/>
</dbReference>
<dbReference type="EC" id="2.5.1.3" evidence="13"/>
<evidence type="ECO:0000259" key="15">
    <source>
        <dbReference type="Pfam" id="PF08543"/>
    </source>
</evidence>
<keyword evidence="4" id="KW-0547">Nucleotide-binding</keyword>
<dbReference type="EMBL" id="JRAI01000089">
    <property type="protein sequence ID" value="KGN83402.1"/>
    <property type="molecule type" value="Genomic_DNA"/>
</dbReference>
<dbReference type="UniPathway" id="UPA00060">
    <property type="reaction ID" value="UER00141"/>
</dbReference>
<dbReference type="GO" id="GO:0009229">
    <property type="term" value="P:thiamine diphosphate biosynthetic process"/>
    <property type="evidence" value="ECO:0007669"/>
    <property type="project" value="UniProtKB-UniRule"/>
</dbReference>
<dbReference type="InterPro" id="IPR022998">
    <property type="entry name" value="ThiamineP_synth_TenI"/>
</dbReference>
<evidence type="ECO:0000256" key="5">
    <source>
        <dbReference type="ARBA" id="ARBA00022777"/>
    </source>
</evidence>
<evidence type="ECO:0000256" key="2">
    <source>
        <dbReference type="ARBA" id="ARBA00022679"/>
    </source>
</evidence>
<dbReference type="eggNOG" id="COG0351">
    <property type="taxonomic scope" value="Bacteria"/>
</dbReference>
<organism evidence="16 17">
    <name type="scientific">Porphyromonas gulae</name>
    <dbReference type="NCBI Taxonomy" id="111105"/>
    <lineage>
        <taxon>Bacteria</taxon>
        <taxon>Pseudomonadati</taxon>
        <taxon>Bacteroidota</taxon>
        <taxon>Bacteroidia</taxon>
        <taxon>Bacteroidales</taxon>
        <taxon>Porphyromonadaceae</taxon>
        <taxon>Porphyromonas</taxon>
    </lineage>
</organism>
<comment type="catalytic activity">
    <reaction evidence="11 13">
        <text>2-(2-carboxy-4-methylthiazol-5-yl)ethyl phosphate + 4-amino-2-methyl-5-(diphosphooxymethyl)pyrimidine + 2 H(+) = thiamine phosphate + CO2 + diphosphate</text>
        <dbReference type="Rhea" id="RHEA:47848"/>
        <dbReference type="ChEBI" id="CHEBI:15378"/>
        <dbReference type="ChEBI" id="CHEBI:16526"/>
        <dbReference type="ChEBI" id="CHEBI:33019"/>
        <dbReference type="ChEBI" id="CHEBI:37575"/>
        <dbReference type="ChEBI" id="CHEBI:57841"/>
        <dbReference type="ChEBI" id="CHEBI:62890"/>
        <dbReference type="EC" id="2.5.1.3"/>
    </reaction>
</comment>
<accession>A0A0A2F083</accession>
<dbReference type="Pfam" id="PF08543">
    <property type="entry name" value="Phos_pyr_kin"/>
    <property type="match status" value="1"/>
</dbReference>
<dbReference type="InterPro" id="IPR029056">
    <property type="entry name" value="Ribokinase-like"/>
</dbReference>
<evidence type="ECO:0000256" key="6">
    <source>
        <dbReference type="ARBA" id="ARBA00022840"/>
    </source>
</evidence>
<feature type="binding site" evidence="13">
    <location>
        <position position="584"/>
    </location>
    <ligand>
        <name>4-amino-2-methyl-5-(diphosphooxymethyl)pyrimidine</name>
        <dbReference type="ChEBI" id="CHEBI:57841"/>
    </ligand>
</feature>
<proteinExistence type="inferred from homology"/>
<evidence type="ECO:0000256" key="8">
    <source>
        <dbReference type="ARBA" id="ARBA00022977"/>
    </source>
</evidence>
<reference evidence="16 17" key="1">
    <citation type="submission" date="2014-08" db="EMBL/GenBank/DDBJ databases">
        <title>Porphyromonas gulae strain:COT-052_OH1451 Genome sequencing.</title>
        <authorList>
            <person name="Wallis C."/>
            <person name="Deusch O."/>
            <person name="O'Flynn C."/>
            <person name="Davis I."/>
            <person name="Jospin G."/>
            <person name="Darling A.E."/>
            <person name="Coil D.A."/>
            <person name="Alexiev A."/>
            <person name="Horsfall A."/>
            <person name="Kirkwood N."/>
            <person name="Harris S."/>
            <person name="Eisen J.A."/>
        </authorList>
    </citation>
    <scope>NUCLEOTIDE SEQUENCE [LARGE SCALE GENOMIC DNA]</scope>
    <source>
        <strain evidence="17">COT-052 OH1451</strain>
    </source>
</reference>
<evidence type="ECO:0000256" key="12">
    <source>
        <dbReference type="ARBA" id="ARBA00047883"/>
    </source>
</evidence>
<evidence type="ECO:0000256" key="1">
    <source>
        <dbReference type="ARBA" id="ARBA00005165"/>
    </source>
</evidence>
<dbReference type="NCBIfam" id="NF000736">
    <property type="entry name" value="PRK00043.2-3"/>
    <property type="match status" value="1"/>
</dbReference>